<evidence type="ECO:0000256" key="1">
    <source>
        <dbReference type="ARBA" id="ARBA00001971"/>
    </source>
</evidence>
<dbReference type="EMBL" id="JANBPU010000095">
    <property type="protein sequence ID" value="KAJ1916684.1"/>
    <property type="molecule type" value="Genomic_DNA"/>
</dbReference>
<evidence type="ECO:0000313" key="7">
    <source>
        <dbReference type="EMBL" id="KAJ1916684.1"/>
    </source>
</evidence>
<dbReference type="AlphaFoldDB" id="A0A9W7ZUZ0"/>
<dbReference type="PANTHER" id="PTHR24305">
    <property type="entry name" value="CYTOCHROME P450"/>
    <property type="match status" value="1"/>
</dbReference>
<comment type="similarity">
    <text evidence="2 6">Belongs to the cytochrome P450 family.</text>
</comment>
<dbReference type="PANTHER" id="PTHR24305:SF166">
    <property type="entry name" value="CYTOCHROME P450 12A4, MITOCHONDRIAL-RELATED"/>
    <property type="match status" value="1"/>
</dbReference>
<accession>A0A9W7ZUZ0</accession>
<name>A0A9W7ZUZ0_9FUNG</name>
<dbReference type="GO" id="GO:0016705">
    <property type="term" value="F:oxidoreductase activity, acting on paired donors, with incorporation or reduction of molecular oxygen"/>
    <property type="evidence" value="ECO:0007669"/>
    <property type="project" value="InterPro"/>
</dbReference>
<dbReference type="Pfam" id="PF00067">
    <property type="entry name" value="p450"/>
    <property type="match status" value="1"/>
</dbReference>
<evidence type="ECO:0000256" key="6">
    <source>
        <dbReference type="RuleBase" id="RU000461"/>
    </source>
</evidence>
<dbReference type="InterPro" id="IPR036396">
    <property type="entry name" value="Cyt_P450_sf"/>
</dbReference>
<dbReference type="SUPFAM" id="SSF48264">
    <property type="entry name" value="Cytochrome P450"/>
    <property type="match status" value="1"/>
</dbReference>
<dbReference type="GO" id="GO:0005506">
    <property type="term" value="F:iron ion binding"/>
    <property type="evidence" value="ECO:0007669"/>
    <property type="project" value="InterPro"/>
</dbReference>
<dbReference type="InterPro" id="IPR017972">
    <property type="entry name" value="Cyt_P450_CS"/>
</dbReference>
<proteinExistence type="inferred from homology"/>
<keyword evidence="4 5" id="KW-0408">Iron</keyword>
<dbReference type="PRINTS" id="PR00385">
    <property type="entry name" value="P450"/>
</dbReference>
<evidence type="ECO:0000256" key="4">
    <source>
        <dbReference type="ARBA" id="ARBA00023004"/>
    </source>
</evidence>
<dbReference type="Gene3D" id="1.10.630.10">
    <property type="entry name" value="Cytochrome P450"/>
    <property type="match status" value="1"/>
</dbReference>
<sequence>MSRLADHLALTFHSVSANLGYEDFTVPDVSMLTLVITIVSIFLVSKIIYTHCFGPLSKIPGSIINTVIPTTMLYHVYKETIDLGFYEEHKKYGECVRLGPNLVSVTNPADWKRVLMSHKFSKTMTPNITIMGAPNTFTTDDPELNKTRRRLLKPAYTTTHIAAMEDKILESGPMSFKRKIDDAIQNRSRDKKPSGAVRINYIDWFHYMTFDIIGELAFGQNFGMLQRGDLMMLDGIKAINTINSFEIFVPILRNFRWLIAPFSLKNVRLVLDFTWDVINKRIQETKNNNGKPVHQDILQVLIDAVDTETGKKMNKPELVSENTLQLLGGTDTSSNTLSWTMFLLMVYPEVYHKVCKEIRTTYPDRSKPITYTEGLAKLPYLEAILYESMRFKPTSGGGTARRVPEGGMMLASGHFIPAGTEIFIPIYSIHHDKKLWKDPHVFYPERFMVNENSTEKDVYERKRNFVVFSSGVRLCPGRNLAWCEMFMTLANLLRDYDFWLPEDMPYGPDVIDEETGQPKIIPSRMAITIAPRYPQRDGWICVKHNTDYLMTTFAH</sequence>
<evidence type="ECO:0000256" key="3">
    <source>
        <dbReference type="ARBA" id="ARBA00022723"/>
    </source>
</evidence>
<keyword evidence="5 6" id="KW-0349">Heme</keyword>
<protein>
    <recommendedName>
        <fullName evidence="9">Cytochrome P450</fullName>
    </recommendedName>
</protein>
<comment type="cofactor">
    <cofactor evidence="1 5">
        <name>heme</name>
        <dbReference type="ChEBI" id="CHEBI:30413"/>
    </cofactor>
</comment>
<dbReference type="OrthoDB" id="3934656at2759"/>
<keyword evidence="6" id="KW-0503">Monooxygenase</keyword>
<dbReference type="GO" id="GO:0004497">
    <property type="term" value="F:monooxygenase activity"/>
    <property type="evidence" value="ECO:0007669"/>
    <property type="project" value="UniProtKB-KW"/>
</dbReference>
<keyword evidence="8" id="KW-1185">Reference proteome</keyword>
<evidence type="ECO:0000256" key="2">
    <source>
        <dbReference type="ARBA" id="ARBA00010617"/>
    </source>
</evidence>
<evidence type="ECO:0008006" key="9">
    <source>
        <dbReference type="Google" id="ProtNLM"/>
    </source>
</evidence>
<evidence type="ECO:0000256" key="5">
    <source>
        <dbReference type="PIRSR" id="PIRSR602401-1"/>
    </source>
</evidence>
<gene>
    <name evidence="7" type="ORF">H4219_003643</name>
</gene>
<organism evidence="7 8">
    <name type="scientific">Mycoemilia scoparia</name>
    <dbReference type="NCBI Taxonomy" id="417184"/>
    <lineage>
        <taxon>Eukaryota</taxon>
        <taxon>Fungi</taxon>
        <taxon>Fungi incertae sedis</taxon>
        <taxon>Zoopagomycota</taxon>
        <taxon>Kickxellomycotina</taxon>
        <taxon>Kickxellomycetes</taxon>
        <taxon>Kickxellales</taxon>
        <taxon>Kickxellaceae</taxon>
        <taxon>Mycoemilia</taxon>
    </lineage>
</organism>
<keyword evidence="6" id="KW-0560">Oxidoreductase</keyword>
<dbReference type="Proteomes" id="UP001150538">
    <property type="component" value="Unassembled WGS sequence"/>
</dbReference>
<feature type="binding site" description="axial binding residue" evidence="5">
    <location>
        <position position="475"/>
    </location>
    <ligand>
        <name>heme</name>
        <dbReference type="ChEBI" id="CHEBI:30413"/>
    </ligand>
    <ligandPart>
        <name>Fe</name>
        <dbReference type="ChEBI" id="CHEBI:18248"/>
    </ligandPart>
</feature>
<comment type="caution">
    <text evidence="7">The sequence shown here is derived from an EMBL/GenBank/DDBJ whole genome shotgun (WGS) entry which is preliminary data.</text>
</comment>
<keyword evidence="3 5" id="KW-0479">Metal-binding</keyword>
<dbReference type="GO" id="GO:0020037">
    <property type="term" value="F:heme binding"/>
    <property type="evidence" value="ECO:0007669"/>
    <property type="project" value="InterPro"/>
</dbReference>
<dbReference type="PRINTS" id="PR00463">
    <property type="entry name" value="EP450I"/>
</dbReference>
<dbReference type="InterPro" id="IPR001128">
    <property type="entry name" value="Cyt_P450"/>
</dbReference>
<reference evidence="7" key="1">
    <citation type="submission" date="2022-07" db="EMBL/GenBank/DDBJ databases">
        <title>Phylogenomic reconstructions and comparative analyses of Kickxellomycotina fungi.</title>
        <authorList>
            <person name="Reynolds N.K."/>
            <person name="Stajich J.E."/>
            <person name="Barry K."/>
            <person name="Grigoriev I.V."/>
            <person name="Crous P."/>
            <person name="Smith M.E."/>
        </authorList>
    </citation>
    <scope>NUCLEOTIDE SEQUENCE</scope>
    <source>
        <strain evidence="7">NBRC 100468</strain>
    </source>
</reference>
<dbReference type="InterPro" id="IPR002401">
    <property type="entry name" value="Cyt_P450_E_grp-I"/>
</dbReference>
<dbReference type="PROSITE" id="PS00086">
    <property type="entry name" value="CYTOCHROME_P450"/>
    <property type="match status" value="1"/>
</dbReference>
<dbReference type="InterPro" id="IPR050121">
    <property type="entry name" value="Cytochrome_P450_monoxygenase"/>
</dbReference>
<evidence type="ECO:0000313" key="8">
    <source>
        <dbReference type="Proteomes" id="UP001150538"/>
    </source>
</evidence>